<feature type="region of interest" description="Disordered" evidence="8">
    <location>
        <begin position="264"/>
        <end position="283"/>
    </location>
</feature>
<dbReference type="EMBL" id="CP000654">
    <property type="protein sequence ID" value="ABP62922.1"/>
    <property type="molecule type" value="Genomic_DNA"/>
</dbReference>
<keyword evidence="5 9" id="KW-0732">Signal</keyword>
<dbReference type="InterPro" id="IPR005594">
    <property type="entry name" value="YadA_C"/>
</dbReference>
<evidence type="ECO:0000256" key="9">
    <source>
        <dbReference type="SAM" id="SignalP"/>
    </source>
</evidence>
<evidence type="ECO:0000256" key="8">
    <source>
        <dbReference type="SAM" id="MobiDB-lite"/>
    </source>
</evidence>
<keyword evidence="7" id="KW-0998">Cell outer membrane</keyword>
<evidence type="ECO:0000256" key="3">
    <source>
        <dbReference type="ARBA" id="ARBA00022452"/>
    </source>
</evidence>
<keyword evidence="4" id="KW-0812">Transmembrane</keyword>
<evidence type="ECO:0000256" key="4">
    <source>
        <dbReference type="ARBA" id="ARBA00022692"/>
    </source>
</evidence>
<feature type="compositionally biased region" description="Basic and acidic residues" evidence="8">
    <location>
        <begin position="267"/>
        <end position="279"/>
    </location>
</feature>
<keyword evidence="12" id="KW-1185">Reference proteome</keyword>
<comment type="subcellular location">
    <subcellularLocation>
        <location evidence="2">Cell outer membrane</location>
    </subcellularLocation>
    <subcellularLocation>
        <location evidence="1">Cell surface</location>
    </subcellularLocation>
</comment>
<evidence type="ECO:0000256" key="1">
    <source>
        <dbReference type="ARBA" id="ARBA00004241"/>
    </source>
</evidence>
<name>A0A9J9KYQ9_ENT38</name>
<keyword evidence="11" id="KW-0614">Plasmid</keyword>
<reference evidence="12" key="1">
    <citation type="journal article" date="2010" name="PLoS Genet.">
        <title>Genome sequence of the plant growth promoting endophytic bacterium Enterobacter sp. 638.</title>
        <authorList>
            <person name="Taghavi S."/>
            <person name="van der Lelie D."/>
            <person name="Hoffman A."/>
            <person name="Zhang Y.B."/>
            <person name="Walla M.D."/>
            <person name="Vangronsveld J."/>
            <person name="Newman L."/>
            <person name="Monchy S."/>
        </authorList>
    </citation>
    <scope>NUCLEOTIDE SEQUENCE [LARGE SCALE GENOMIC DNA]</scope>
    <source>
        <strain evidence="12">638</strain>
    </source>
</reference>
<sequence>MKSIKYAVAIAVCGVIFSSSVYAGQFMTVEAKAEAIQQIRNEANAAKSIIDIYQAHPDNSMYNQLQLARDTFDGAALRIADIQATPAAPVATPSKLMNVPHQIPVLAPQPNLITPVTPQPIALPVKPMATPAATPVKLQQVPQPMATPTPATVNVPNPIAVSPKPMAIPLATPAAIPQKLQQTPVAMNVPQPQTAATPIPVPQPMVSLIPIVKGTSTPIATGVSGPHTIVPILSSTAVKTVDAKPSTLTTGIINTQTTASTTFGAVDGKDGEKGDKGSDGKNGVTTTITKMEVDTAMQAKVVANTAAIASTATQTATVAKDLQDAKQVLAQQQANSNAQFKSLKNEIDGNKKEARSGVASAIAIASMPQVEAGQSVMFSAGVGSFKDEQALSVGASFHAGEHAVIKAGISDSTNNDLSMGAGVGIGF</sequence>
<evidence type="ECO:0000256" key="2">
    <source>
        <dbReference type="ARBA" id="ARBA00004442"/>
    </source>
</evidence>
<evidence type="ECO:0000313" key="12">
    <source>
        <dbReference type="Proteomes" id="UP000000230"/>
    </source>
</evidence>
<dbReference type="GO" id="GO:0009279">
    <property type="term" value="C:cell outer membrane"/>
    <property type="evidence" value="ECO:0007669"/>
    <property type="project" value="UniProtKB-SubCell"/>
</dbReference>
<dbReference type="GO" id="GO:0009986">
    <property type="term" value="C:cell surface"/>
    <property type="evidence" value="ECO:0007669"/>
    <property type="project" value="UniProtKB-SubCell"/>
</dbReference>
<dbReference type="Proteomes" id="UP000000230">
    <property type="component" value="Plasmid pENTE01"/>
</dbReference>
<accession>A0A9J9KYQ9</accession>
<proteinExistence type="predicted"/>
<dbReference type="OrthoDB" id="6573064at2"/>
<keyword evidence="3" id="KW-1134">Transmembrane beta strand</keyword>
<evidence type="ECO:0000259" key="10">
    <source>
        <dbReference type="Pfam" id="PF03895"/>
    </source>
</evidence>
<keyword evidence="6" id="KW-0472">Membrane</keyword>
<evidence type="ECO:0000313" key="11">
    <source>
        <dbReference type="EMBL" id="ABP62922.1"/>
    </source>
</evidence>
<dbReference type="AlphaFoldDB" id="A0A9J9KYQ9"/>
<protein>
    <submittedName>
        <fullName evidence="11">YadA C-terminal domain protein</fullName>
    </submittedName>
</protein>
<dbReference type="Gene3D" id="3.30.1300.30">
    <property type="entry name" value="GSPII I/J protein-like"/>
    <property type="match status" value="1"/>
</dbReference>
<evidence type="ECO:0000256" key="5">
    <source>
        <dbReference type="ARBA" id="ARBA00022729"/>
    </source>
</evidence>
<dbReference type="SUPFAM" id="SSF54523">
    <property type="entry name" value="Pili subunits"/>
    <property type="match status" value="1"/>
</dbReference>
<dbReference type="RefSeq" id="WP_011906590.1">
    <property type="nucleotide sequence ID" value="NC_009425.1"/>
</dbReference>
<dbReference type="InterPro" id="IPR045584">
    <property type="entry name" value="Pilin-like"/>
</dbReference>
<feature type="signal peptide" evidence="9">
    <location>
        <begin position="1"/>
        <end position="23"/>
    </location>
</feature>
<feature type="domain" description="Trimeric autotransporter adhesin YadA-like C-terminal membrane anchor" evidence="10">
    <location>
        <begin position="368"/>
        <end position="427"/>
    </location>
</feature>
<organism evidence="11 12">
    <name type="scientific">Enterobacter sp. (strain 638)</name>
    <dbReference type="NCBI Taxonomy" id="399742"/>
    <lineage>
        <taxon>Bacteria</taxon>
        <taxon>Pseudomonadati</taxon>
        <taxon>Pseudomonadota</taxon>
        <taxon>Gammaproteobacteria</taxon>
        <taxon>Enterobacterales</taxon>
        <taxon>Enterobacteriaceae</taxon>
        <taxon>Enterobacter</taxon>
    </lineage>
</organism>
<feature type="chain" id="PRO_5039915136" evidence="9">
    <location>
        <begin position="24"/>
        <end position="427"/>
    </location>
</feature>
<evidence type="ECO:0000256" key="6">
    <source>
        <dbReference type="ARBA" id="ARBA00023136"/>
    </source>
</evidence>
<evidence type="ECO:0000256" key="7">
    <source>
        <dbReference type="ARBA" id="ARBA00023237"/>
    </source>
</evidence>
<dbReference type="KEGG" id="ent:Ent638_4317"/>
<gene>
    <name evidence="11" type="ordered locus">Ent638_4317</name>
</gene>
<geneLocation type="plasmid" evidence="11 12">
    <name>pENTE01</name>
</geneLocation>
<dbReference type="Pfam" id="PF03895">
    <property type="entry name" value="YadA_anchor"/>
    <property type="match status" value="1"/>
</dbReference>